<proteinExistence type="predicted"/>
<dbReference type="EMBL" id="JAPUFD010000012">
    <property type="protein sequence ID" value="MDI1490782.1"/>
    <property type="molecule type" value="Genomic_DNA"/>
</dbReference>
<name>A0AA43QQN0_9LECA</name>
<dbReference type="Gene3D" id="3.40.50.150">
    <property type="entry name" value="Vaccinia Virus protein VP39"/>
    <property type="match status" value="1"/>
</dbReference>
<evidence type="ECO:0000313" key="2">
    <source>
        <dbReference type="EMBL" id="MDI1490782.1"/>
    </source>
</evidence>
<reference evidence="2" key="1">
    <citation type="journal article" date="2023" name="Genome Biol. Evol.">
        <title>First Whole Genome Sequence and Flow Cytometry Genome Size Data for the Lichen-Forming Fungus Ramalina farinacea (Ascomycota).</title>
        <authorList>
            <person name="Llewellyn T."/>
            <person name="Mian S."/>
            <person name="Hill R."/>
            <person name="Leitch I.J."/>
            <person name="Gaya E."/>
        </authorList>
    </citation>
    <scope>NUCLEOTIDE SEQUENCE</scope>
    <source>
        <strain evidence="2">LIQ254RAFAR</strain>
    </source>
</reference>
<dbReference type="InterPro" id="IPR029063">
    <property type="entry name" value="SAM-dependent_MTases_sf"/>
</dbReference>
<evidence type="ECO:0000259" key="1">
    <source>
        <dbReference type="Pfam" id="PF08241"/>
    </source>
</evidence>
<dbReference type="SUPFAM" id="SSF53335">
    <property type="entry name" value="S-adenosyl-L-methionine-dependent methyltransferases"/>
    <property type="match status" value="1"/>
</dbReference>
<feature type="domain" description="Methyltransferase type 11" evidence="1">
    <location>
        <begin position="90"/>
        <end position="172"/>
    </location>
</feature>
<evidence type="ECO:0000313" key="3">
    <source>
        <dbReference type="Proteomes" id="UP001161017"/>
    </source>
</evidence>
<keyword evidence="3" id="KW-1185">Reference proteome</keyword>
<dbReference type="Pfam" id="PF08241">
    <property type="entry name" value="Methyltransf_11"/>
    <property type="match status" value="1"/>
</dbReference>
<gene>
    <name evidence="2" type="ORF">OHK93_001986</name>
</gene>
<accession>A0AA43QQN0</accession>
<organism evidence="2 3">
    <name type="scientific">Ramalina farinacea</name>
    <dbReference type="NCBI Taxonomy" id="258253"/>
    <lineage>
        <taxon>Eukaryota</taxon>
        <taxon>Fungi</taxon>
        <taxon>Dikarya</taxon>
        <taxon>Ascomycota</taxon>
        <taxon>Pezizomycotina</taxon>
        <taxon>Lecanoromycetes</taxon>
        <taxon>OSLEUM clade</taxon>
        <taxon>Lecanoromycetidae</taxon>
        <taxon>Lecanorales</taxon>
        <taxon>Lecanorineae</taxon>
        <taxon>Ramalinaceae</taxon>
        <taxon>Ramalina</taxon>
    </lineage>
</organism>
<comment type="caution">
    <text evidence="2">The sequence shown here is derived from an EMBL/GenBank/DDBJ whole genome shotgun (WGS) entry which is preliminary data.</text>
</comment>
<dbReference type="CDD" id="cd02440">
    <property type="entry name" value="AdoMet_MTases"/>
    <property type="match status" value="1"/>
</dbReference>
<protein>
    <recommendedName>
        <fullName evidence="1">Methyltransferase type 11 domain-containing protein</fullName>
    </recommendedName>
</protein>
<dbReference type="AlphaFoldDB" id="A0AA43QQN0"/>
<dbReference type="GO" id="GO:0008757">
    <property type="term" value="F:S-adenosylmethionine-dependent methyltransferase activity"/>
    <property type="evidence" value="ECO:0007669"/>
    <property type="project" value="InterPro"/>
</dbReference>
<dbReference type="Proteomes" id="UP001161017">
    <property type="component" value="Unassembled WGS sequence"/>
</dbReference>
<dbReference type="InterPro" id="IPR013216">
    <property type="entry name" value="Methyltransf_11"/>
</dbReference>
<sequence length="311" mass="33355">MSKHNSVGFSGPLAETYNARTGGCNVRLANAMLSRTLPHFPTPSTLQKAGGSTLRILDSASGPLVLTTQLLLDHSFLPTYSSPPNSSSIEIIAGEISADFVKANQASLGTAPLYTGLPSNVKVTADSLDGQDLSRFPANHFDASFTSLALFAYPDPAKGARELYRTLKPGGVTSASSWKFLGWHDIFHAVERELGRDGPETRFEMVEAWLPAGKLKTLFEEAGFAGEDVTEEAVPVEAWWGSVEEAAKCIAQSTAFMVAGKDWTKEQISGLEAGYLKVMKERGKQLGLLVEEGTGKAGVRAECWIATAVKK</sequence>